<reference evidence="1" key="1">
    <citation type="journal article" date="2014" name="Front. Microbiol.">
        <title>High frequency of phylogenetically diverse reductive dehalogenase-homologous genes in deep subseafloor sedimentary metagenomes.</title>
        <authorList>
            <person name="Kawai M."/>
            <person name="Futagami T."/>
            <person name="Toyoda A."/>
            <person name="Takaki Y."/>
            <person name="Nishi S."/>
            <person name="Hori S."/>
            <person name="Arai W."/>
            <person name="Tsubouchi T."/>
            <person name="Morono Y."/>
            <person name="Uchiyama I."/>
            <person name="Ito T."/>
            <person name="Fujiyama A."/>
            <person name="Inagaki F."/>
            <person name="Takami H."/>
        </authorList>
    </citation>
    <scope>NUCLEOTIDE SEQUENCE</scope>
    <source>
        <strain evidence="1">Expedition CK06-06</strain>
    </source>
</reference>
<gene>
    <name evidence="1" type="ORF">S12H4_00982</name>
</gene>
<comment type="caution">
    <text evidence="1">The sequence shown here is derived from an EMBL/GenBank/DDBJ whole genome shotgun (WGS) entry which is preliminary data.</text>
</comment>
<evidence type="ECO:0000313" key="1">
    <source>
        <dbReference type="EMBL" id="GAI60472.1"/>
    </source>
</evidence>
<dbReference type="AlphaFoldDB" id="X1PW36"/>
<accession>X1PW36</accession>
<proteinExistence type="predicted"/>
<organism evidence="1">
    <name type="scientific">marine sediment metagenome</name>
    <dbReference type="NCBI Taxonomy" id="412755"/>
    <lineage>
        <taxon>unclassified sequences</taxon>
        <taxon>metagenomes</taxon>
        <taxon>ecological metagenomes</taxon>
    </lineage>
</organism>
<protein>
    <submittedName>
        <fullName evidence="1">Uncharacterized protein</fullName>
    </submittedName>
</protein>
<dbReference type="EMBL" id="BARW01000166">
    <property type="protein sequence ID" value="GAI60472.1"/>
    <property type="molecule type" value="Genomic_DNA"/>
</dbReference>
<sequence length="127" mass="14609">MSEVIDTETKTYSQAIDKLLTEVYRVAEVARVSGMEEPLLRGSEFAWHSWDSFVVAGRELKHGYFLLLAYSDTDGLNPDPSTRAGLKDCQAWMLKYDRHYSRWSVEAWNKSIGDRSFSQLARRLLAD</sequence>
<name>X1PW36_9ZZZZ</name>